<dbReference type="OrthoDB" id="270639at2759"/>
<evidence type="ECO:0000256" key="1">
    <source>
        <dbReference type="SAM" id="MobiDB-lite"/>
    </source>
</evidence>
<dbReference type="GO" id="GO:0070126">
    <property type="term" value="P:mitochondrial translational termination"/>
    <property type="evidence" value="ECO:0007669"/>
    <property type="project" value="TreeGrafter"/>
</dbReference>
<dbReference type="AlphaFoldDB" id="Q6BZD1"/>
<keyword evidence="4" id="KW-1185">Reference proteome</keyword>
<name>Q6BZD1_DEBHA</name>
<dbReference type="InterPro" id="IPR000352">
    <property type="entry name" value="Pep_chain_release_fac_I"/>
</dbReference>
<sequence length="235" mass="27319">MVCIIAIFLGHKSNKWVLVPSNRLYNIIMYRMKLLQLPVKGIRFYPISLNCIRNVNPVTPGIVRAFSTAPDSEFSTEEISKAKEWMENFSSTQVPDNIFEISYSRSSGPGGQKVNKTSSKATIALGPDQWLNPQFCFWIPKPIRSQINENKIRYETKSGGILVQSDSTRNRDTNTDECFRKLIQEIKDNTFFAGETSEEDKKRWQEIKDDRKEKRLFNKKRQSDKKKHRSKNFDV</sequence>
<dbReference type="SUPFAM" id="SSF110916">
    <property type="entry name" value="Peptidyl-tRNA hydrolase domain-like"/>
    <property type="match status" value="1"/>
</dbReference>
<dbReference type="VEuPathDB" id="FungiDB:DEHA2A02288g"/>
<dbReference type="GeneID" id="2899696"/>
<dbReference type="GO" id="GO:0004045">
    <property type="term" value="F:peptidyl-tRNA hydrolase activity"/>
    <property type="evidence" value="ECO:0007669"/>
    <property type="project" value="TreeGrafter"/>
</dbReference>
<accession>Q6BZD1</accession>
<dbReference type="GO" id="GO:0005762">
    <property type="term" value="C:mitochondrial large ribosomal subunit"/>
    <property type="evidence" value="ECO:0007669"/>
    <property type="project" value="TreeGrafter"/>
</dbReference>
<dbReference type="InParanoid" id="Q6BZD1"/>
<dbReference type="eggNOG" id="KOG3429">
    <property type="taxonomic scope" value="Eukaryota"/>
</dbReference>
<protein>
    <submittedName>
        <fullName evidence="3">DEHA2A02288p</fullName>
    </submittedName>
</protein>
<dbReference type="HOGENOM" id="CLU_089470_0_0_1"/>
<organism evidence="3 4">
    <name type="scientific">Debaryomyces hansenii (strain ATCC 36239 / CBS 767 / BCRC 21394 / JCM 1990 / NBRC 0083 / IGC 2968)</name>
    <name type="common">Yeast</name>
    <name type="synonym">Torulaspora hansenii</name>
    <dbReference type="NCBI Taxonomy" id="284592"/>
    <lineage>
        <taxon>Eukaryota</taxon>
        <taxon>Fungi</taxon>
        <taxon>Dikarya</taxon>
        <taxon>Ascomycota</taxon>
        <taxon>Saccharomycotina</taxon>
        <taxon>Pichiomycetes</taxon>
        <taxon>Debaryomycetaceae</taxon>
        <taxon>Debaryomyces</taxon>
    </lineage>
</organism>
<dbReference type="InterPro" id="IPR052104">
    <property type="entry name" value="Mito_Release_Factor_mL62"/>
</dbReference>
<dbReference type="Gene3D" id="3.30.160.20">
    <property type="match status" value="1"/>
</dbReference>
<dbReference type="OMA" id="GGQNVNC"/>
<evidence type="ECO:0000313" key="4">
    <source>
        <dbReference type="Proteomes" id="UP000000599"/>
    </source>
</evidence>
<feature type="domain" description="Prokaryotic-type class I peptide chain release factors" evidence="2">
    <location>
        <begin position="92"/>
        <end position="229"/>
    </location>
</feature>
<feature type="compositionally biased region" description="Basic residues" evidence="1">
    <location>
        <begin position="217"/>
        <end position="235"/>
    </location>
</feature>
<proteinExistence type="predicted"/>
<dbReference type="PANTHER" id="PTHR11075">
    <property type="entry name" value="PEPTIDE CHAIN RELEASE FACTOR"/>
    <property type="match status" value="1"/>
</dbReference>
<evidence type="ECO:0000259" key="2">
    <source>
        <dbReference type="Pfam" id="PF00472"/>
    </source>
</evidence>
<dbReference type="STRING" id="284592.Q6BZD1"/>
<dbReference type="Proteomes" id="UP000000599">
    <property type="component" value="Chromosome A"/>
</dbReference>
<reference evidence="3 4" key="1">
    <citation type="journal article" date="2004" name="Nature">
        <title>Genome evolution in yeasts.</title>
        <authorList>
            <consortium name="Genolevures"/>
            <person name="Dujon B."/>
            <person name="Sherman D."/>
            <person name="Fischer G."/>
            <person name="Durrens P."/>
            <person name="Casaregola S."/>
            <person name="Lafontaine I."/>
            <person name="de Montigny J."/>
            <person name="Marck C."/>
            <person name="Neuveglise C."/>
            <person name="Talla E."/>
            <person name="Goffard N."/>
            <person name="Frangeul L."/>
            <person name="Aigle M."/>
            <person name="Anthouard V."/>
            <person name="Babour A."/>
            <person name="Barbe V."/>
            <person name="Barnay S."/>
            <person name="Blanchin S."/>
            <person name="Beckerich J.M."/>
            <person name="Beyne E."/>
            <person name="Bleykasten C."/>
            <person name="Boisrame A."/>
            <person name="Boyer J."/>
            <person name="Cattolico L."/>
            <person name="Confanioleri F."/>
            <person name="de Daruvar A."/>
            <person name="Despons L."/>
            <person name="Fabre E."/>
            <person name="Fairhead C."/>
            <person name="Ferry-Dumazet H."/>
            <person name="Groppi A."/>
            <person name="Hantraye F."/>
            <person name="Hennequin C."/>
            <person name="Jauniaux N."/>
            <person name="Joyet P."/>
            <person name="Kachouri R."/>
            <person name="Kerrest A."/>
            <person name="Koszul R."/>
            <person name="Lemaire M."/>
            <person name="Lesur I."/>
            <person name="Ma L."/>
            <person name="Muller H."/>
            <person name="Nicaud J.M."/>
            <person name="Nikolski M."/>
            <person name="Oztas S."/>
            <person name="Ozier-Kalogeropoulos O."/>
            <person name="Pellenz S."/>
            <person name="Potier S."/>
            <person name="Richard G.F."/>
            <person name="Straub M.L."/>
            <person name="Suleau A."/>
            <person name="Swennene D."/>
            <person name="Tekaia F."/>
            <person name="Wesolowski-Louvel M."/>
            <person name="Westhof E."/>
            <person name="Wirth B."/>
            <person name="Zeniou-Meyer M."/>
            <person name="Zivanovic I."/>
            <person name="Bolotin-Fukuhara M."/>
            <person name="Thierry A."/>
            <person name="Bouchier C."/>
            <person name="Caudron B."/>
            <person name="Scarpelli C."/>
            <person name="Gaillardin C."/>
            <person name="Weissenbach J."/>
            <person name="Wincker P."/>
            <person name="Souciet J.L."/>
        </authorList>
    </citation>
    <scope>NUCLEOTIDE SEQUENCE [LARGE SCALE GENOMIC DNA]</scope>
    <source>
        <strain evidence="4">ATCC 36239 / CBS 767 / BCRC 21394 / JCM 1990 / NBRC 0083 / IGC 2968</strain>
    </source>
</reference>
<dbReference type="GO" id="GO:0016150">
    <property type="term" value="F:translation release factor activity, codon nonspecific"/>
    <property type="evidence" value="ECO:0007669"/>
    <property type="project" value="TreeGrafter"/>
</dbReference>
<dbReference type="Pfam" id="PF00472">
    <property type="entry name" value="RF-1"/>
    <property type="match status" value="1"/>
</dbReference>
<dbReference type="RefSeq" id="XP_456438.1">
    <property type="nucleotide sequence ID" value="XM_456438.1"/>
</dbReference>
<dbReference type="FunCoup" id="Q6BZD1">
    <property type="interactions" value="264"/>
</dbReference>
<evidence type="ECO:0000313" key="3">
    <source>
        <dbReference type="EMBL" id="CAG84390.1"/>
    </source>
</evidence>
<feature type="region of interest" description="Disordered" evidence="1">
    <location>
        <begin position="209"/>
        <end position="235"/>
    </location>
</feature>
<dbReference type="PANTHER" id="PTHR11075:SF54">
    <property type="entry name" value="LARGE RIBOSOMAL SUBUNIT PROTEIN ML62"/>
    <property type="match status" value="1"/>
</dbReference>
<gene>
    <name evidence="3" type="ordered locus">DEHA2A02288g</name>
</gene>
<dbReference type="EMBL" id="CR382133">
    <property type="protein sequence ID" value="CAG84390.1"/>
    <property type="molecule type" value="Genomic_DNA"/>
</dbReference>
<dbReference type="KEGG" id="dha:DEHA2A02288g"/>